<dbReference type="EMBL" id="KZ613469">
    <property type="protein sequence ID" value="PMD25614.1"/>
    <property type="molecule type" value="Genomic_DNA"/>
</dbReference>
<keyword evidence="1 2" id="KW-0694">RNA-binding</keyword>
<reference evidence="5 6" key="1">
    <citation type="submission" date="2016-05" db="EMBL/GenBank/DDBJ databases">
        <title>A degradative enzymes factory behind the ericoid mycorrhizal symbiosis.</title>
        <authorList>
            <consortium name="DOE Joint Genome Institute"/>
            <person name="Martino E."/>
            <person name="Morin E."/>
            <person name="Grelet G."/>
            <person name="Kuo A."/>
            <person name="Kohler A."/>
            <person name="Daghino S."/>
            <person name="Barry K."/>
            <person name="Choi C."/>
            <person name="Cichocki N."/>
            <person name="Clum A."/>
            <person name="Copeland A."/>
            <person name="Hainaut M."/>
            <person name="Haridas S."/>
            <person name="Labutti K."/>
            <person name="Lindquist E."/>
            <person name="Lipzen A."/>
            <person name="Khouja H.-R."/>
            <person name="Murat C."/>
            <person name="Ohm R."/>
            <person name="Olson A."/>
            <person name="Spatafora J."/>
            <person name="Veneault-Fourrey C."/>
            <person name="Henrissat B."/>
            <person name="Grigoriev I."/>
            <person name="Martin F."/>
            <person name="Perotto S."/>
        </authorList>
    </citation>
    <scope>NUCLEOTIDE SEQUENCE [LARGE SCALE GENOMIC DNA]</scope>
    <source>
        <strain evidence="5 6">UAMH 7357</strain>
    </source>
</reference>
<organism evidence="5 6">
    <name type="scientific">Hyaloscypha hepaticicola</name>
    <dbReference type="NCBI Taxonomy" id="2082293"/>
    <lineage>
        <taxon>Eukaryota</taxon>
        <taxon>Fungi</taxon>
        <taxon>Dikarya</taxon>
        <taxon>Ascomycota</taxon>
        <taxon>Pezizomycotina</taxon>
        <taxon>Leotiomycetes</taxon>
        <taxon>Helotiales</taxon>
        <taxon>Hyaloscyphaceae</taxon>
        <taxon>Hyaloscypha</taxon>
    </lineage>
</organism>
<gene>
    <name evidence="5" type="ORF">NA56DRAFT_698673</name>
</gene>
<dbReference type="SUPFAM" id="SSF54928">
    <property type="entry name" value="RNA-binding domain, RBD"/>
    <property type="match status" value="2"/>
</dbReference>
<protein>
    <recommendedName>
        <fullName evidence="4">RRM domain-containing protein</fullName>
    </recommendedName>
</protein>
<evidence type="ECO:0000256" key="1">
    <source>
        <dbReference type="ARBA" id="ARBA00022884"/>
    </source>
</evidence>
<evidence type="ECO:0000259" key="4">
    <source>
        <dbReference type="PROSITE" id="PS50102"/>
    </source>
</evidence>
<feature type="compositionally biased region" description="Low complexity" evidence="3">
    <location>
        <begin position="574"/>
        <end position="583"/>
    </location>
</feature>
<evidence type="ECO:0000313" key="6">
    <source>
        <dbReference type="Proteomes" id="UP000235672"/>
    </source>
</evidence>
<dbReference type="STRING" id="1745343.A0A2J6QH67"/>
<feature type="compositionally biased region" description="Polar residues" evidence="3">
    <location>
        <begin position="450"/>
        <end position="462"/>
    </location>
</feature>
<proteinExistence type="predicted"/>
<feature type="compositionally biased region" description="Low complexity" evidence="3">
    <location>
        <begin position="119"/>
        <end position="134"/>
    </location>
</feature>
<dbReference type="PANTHER" id="PTHR48027">
    <property type="entry name" value="HETEROGENEOUS NUCLEAR RIBONUCLEOPROTEIN 87F-RELATED"/>
    <property type="match status" value="1"/>
</dbReference>
<dbReference type="InterPro" id="IPR012677">
    <property type="entry name" value="Nucleotide-bd_a/b_plait_sf"/>
</dbReference>
<dbReference type="InterPro" id="IPR000504">
    <property type="entry name" value="RRM_dom"/>
</dbReference>
<evidence type="ECO:0000313" key="5">
    <source>
        <dbReference type="EMBL" id="PMD25614.1"/>
    </source>
</evidence>
<dbReference type="AlphaFoldDB" id="A0A2J6QH67"/>
<feature type="compositionally biased region" description="Polar residues" evidence="3">
    <location>
        <begin position="90"/>
        <end position="104"/>
    </location>
</feature>
<feature type="region of interest" description="Disordered" evidence="3">
    <location>
        <begin position="564"/>
        <end position="598"/>
    </location>
</feature>
<accession>A0A2J6QH67</accession>
<dbReference type="GO" id="GO:0003723">
    <property type="term" value="F:RNA binding"/>
    <property type="evidence" value="ECO:0007669"/>
    <property type="project" value="UniProtKB-UniRule"/>
</dbReference>
<feature type="compositionally biased region" description="Polar residues" evidence="3">
    <location>
        <begin position="18"/>
        <end position="31"/>
    </location>
</feature>
<dbReference type="SMART" id="SM00360">
    <property type="entry name" value="RRM"/>
    <property type="match status" value="2"/>
</dbReference>
<name>A0A2J6QH67_9HELO</name>
<feature type="region of interest" description="Disordered" evidence="3">
    <location>
        <begin position="1"/>
        <end position="137"/>
    </location>
</feature>
<dbReference type="Proteomes" id="UP000235672">
    <property type="component" value="Unassembled WGS sequence"/>
</dbReference>
<feature type="region of interest" description="Disordered" evidence="3">
    <location>
        <begin position="422"/>
        <end position="466"/>
    </location>
</feature>
<keyword evidence="6" id="KW-1185">Reference proteome</keyword>
<dbReference type="OrthoDB" id="410044at2759"/>
<evidence type="ECO:0000256" key="2">
    <source>
        <dbReference type="PROSITE-ProRule" id="PRU00176"/>
    </source>
</evidence>
<dbReference type="CDD" id="cd00590">
    <property type="entry name" value="RRM_SF"/>
    <property type="match status" value="1"/>
</dbReference>
<dbReference type="Pfam" id="PF00076">
    <property type="entry name" value="RRM_1"/>
    <property type="match status" value="2"/>
</dbReference>
<feature type="domain" description="RRM" evidence="4">
    <location>
        <begin position="342"/>
        <end position="423"/>
    </location>
</feature>
<dbReference type="Gene3D" id="3.30.70.330">
    <property type="match status" value="2"/>
</dbReference>
<feature type="compositionally biased region" description="Polar residues" evidence="3">
    <location>
        <begin position="666"/>
        <end position="675"/>
    </location>
</feature>
<dbReference type="InterPro" id="IPR052462">
    <property type="entry name" value="SLIRP/GR-RBP-like"/>
</dbReference>
<dbReference type="PROSITE" id="PS50102">
    <property type="entry name" value="RRM"/>
    <property type="match status" value="1"/>
</dbReference>
<dbReference type="InterPro" id="IPR035979">
    <property type="entry name" value="RBD_domain_sf"/>
</dbReference>
<feature type="region of interest" description="Disordered" evidence="3">
    <location>
        <begin position="666"/>
        <end position="685"/>
    </location>
</feature>
<evidence type="ECO:0000256" key="3">
    <source>
        <dbReference type="SAM" id="MobiDB-lite"/>
    </source>
</evidence>
<sequence length="685" mass="75581">MSSTTGTPATAIGKASDRGSSVKPSPASTYGESIASDVCPYTPASDYDEGVMTGSVAKLSMGDDKQVERYTPPFVRVSKGAHGTPEDPFTTKSRLGSAQATPTGPKSKGRAAMSNDWRSGSSSGSSSGESPSSPTRYLVGQRGTTLFIKEYENPRDIADFYNMVTPEASQAVFPPASCVFVANLLQSETDEALEVAVTEVFREFGSVWVKIRRDPRHMPFAFCQYQFPEQAERAIRLFFIERKYGTVITPEEAAHLLRPFGKLDFIRPANAIELAQMNLNEGVMVQFQLYDAGQNALQAYRHHEIYKMQSMANMCSPARSTFGVRSNPADRQYLETYEVDKRSIFVGNLPVEVEENDLLEKFQKYGTIHQITLHRNESTLDATQKRCFAFIEFINAAAVPYAIKEMNHSVILEKTIRVNQKDSEAAKKHRNKLQDSAPAASSQPPPKPSVGQQPVTPTTQVSPHGYGQSYPISYGSPYYGYPGTGYFADAQGQYYPVSPYGYSPYAYSSSPYASGTSSTADAAGNPNDGYYGYYSPYPAQYWGFSGPTAQQPMWYAPAYSPPTATTVQEDRSATPTPTGHTTTVESSMESQPRDHSETWDCRPGQVGMTLNAHKVCAFLPGTSKHESRRLSYFVNREAKQQSRKRGREWFAAEVILLSQQPVHVNPQQSVLGNHKTTPDPCKSPE</sequence>